<protein>
    <recommendedName>
        <fullName evidence="4">DNA mismatch repair protein S5 domain-containing protein</fullName>
    </recommendedName>
</protein>
<evidence type="ECO:0000256" key="3">
    <source>
        <dbReference type="SAM" id="MobiDB-lite"/>
    </source>
</evidence>
<dbReference type="InterPro" id="IPR038973">
    <property type="entry name" value="MutL/Mlh/Pms-like"/>
</dbReference>
<dbReference type="Proteomes" id="UP000094801">
    <property type="component" value="Unassembled WGS sequence"/>
</dbReference>
<keyword evidence="6" id="KW-1185">Reference proteome</keyword>
<proteinExistence type="inferred from homology"/>
<evidence type="ECO:0000313" key="5">
    <source>
        <dbReference type="EMBL" id="ODV84455.1"/>
    </source>
</evidence>
<feature type="region of interest" description="Disordered" evidence="3">
    <location>
        <begin position="562"/>
        <end position="584"/>
    </location>
</feature>
<dbReference type="FunFam" id="3.30.565.10:FF:000017">
    <property type="entry name" value="PMS1 homolog 1, mismatch repair system component"/>
    <property type="match status" value="1"/>
</dbReference>
<name>A0A1E4SY83_9ASCO</name>
<dbReference type="PANTHER" id="PTHR10073">
    <property type="entry name" value="DNA MISMATCH REPAIR PROTEIN MLH, PMS, MUTL"/>
    <property type="match status" value="1"/>
</dbReference>
<feature type="compositionally biased region" description="Acidic residues" evidence="3">
    <location>
        <begin position="459"/>
        <end position="475"/>
    </location>
</feature>
<dbReference type="GO" id="GO:0140664">
    <property type="term" value="F:ATP-dependent DNA damage sensor activity"/>
    <property type="evidence" value="ECO:0007669"/>
    <property type="project" value="InterPro"/>
</dbReference>
<dbReference type="OrthoDB" id="10263226at2759"/>
<dbReference type="Gene3D" id="3.30.565.10">
    <property type="entry name" value="Histidine kinase-like ATPase, C-terminal domain"/>
    <property type="match status" value="1"/>
</dbReference>
<dbReference type="Gene3D" id="3.30.230.10">
    <property type="match status" value="1"/>
</dbReference>
<dbReference type="SUPFAM" id="SSF54211">
    <property type="entry name" value="Ribosomal protein S5 domain 2-like"/>
    <property type="match status" value="1"/>
</dbReference>
<dbReference type="SUPFAM" id="SSF55874">
    <property type="entry name" value="ATPase domain of HSP90 chaperone/DNA topoisomerase II/histidine kinase"/>
    <property type="match status" value="1"/>
</dbReference>
<dbReference type="GO" id="GO:0006298">
    <property type="term" value="P:mismatch repair"/>
    <property type="evidence" value="ECO:0007669"/>
    <property type="project" value="InterPro"/>
</dbReference>
<evidence type="ECO:0000256" key="2">
    <source>
        <dbReference type="ARBA" id="ARBA00022763"/>
    </source>
</evidence>
<dbReference type="InterPro" id="IPR036890">
    <property type="entry name" value="HATPase_C_sf"/>
</dbReference>
<dbReference type="GO" id="GO:0061982">
    <property type="term" value="P:meiosis I cell cycle process"/>
    <property type="evidence" value="ECO:0007669"/>
    <property type="project" value="UniProtKB-ARBA"/>
</dbReference>
<dbReference type="STRING" id="983967.A0A1E4SY83"/>
<feature type="compositionally biased region" description="Polar residues" evidence="3">
    <location>
        <begin position="571"/>
        <end position="584"/>
    </location>
</feature>
<dbReference type="InterPro" id="IPR020568">
    <property type="entry name" value="Ribosomal_Su5_D2-typ_SF"/>
</dbReference>
<dbReference type="AlphaFoldDB" id="A0A1E4SY83"/>
<evidence type="ECO:0000313" key="6">
    <source>
        <dbReference type="Proteomes" id="UP000094801"/>
    </source>
</evidence>
<dbReference type="InterPro" id="IPR014762">
    <property type="entry name" value="DNA_mismatch_repair_CS"/>
</dbReference>
<dbReference type="NCBIfam" id="TIGR00585">
    <property type="entry name" value="mutl"/>
    <property type="match status" value="1"/>
</dbReference>
<dbReference type="SMART" id="SM01340">
    <property type="entry name" value="DNA_mis_repair"/>
    <property type="match status" value="1"/>
</dbReference>
<feature type="region of interest" description="Disordered" evidence="3">
    <location>
        <begin position="444"/>
        <end position="547"/>
    </location>
</feature>
<dbReference type="GO" id="GO:0030983">
    <property type="term" value="F:mismatched DNA binding"/>
    <property type="evidence" value="ECO:0007669"/>
    <property type="project" value="InterPro"/>
</dbReference>
<accession>A0A1E4SY83</accession>
<keyword evidence="2" id="KW-0227">DNA damage</keyword>
<dbReference type="PANTHER" id="PTHR10073:SF44">
    <property type="entry name" value="DNA MISMATCH REPAIR PROTEIN MLH2"/>
    <property type="match status" value="1"/>
</dbReference>
<dbReference type="PROSITE" id="PS00058">
    <property type="entry name" value="DNA_MISMATCH_REPAIR_1"/>
    <property type="match status" value="1"/>
</dbReference>
<reference evidence="6" key="1">
    <citation type="submission" date="2016-04" db="EMBL/GenBank/DDBJ databases">
        <title>Comparative genomics of biotechnologically important yeasts.</title>
        <authorList>
            <consortium name="DOE Joint Genome Institute"/>
            <person name="Riley R."/>
            <person name="Haridas S."/>
            <person name="Wolfe K.H."/>
            <person name="Lopes M.R."/>
            <person name="Hittinger C.T."/>
            <person name="Goker M."/>
            <person name="Salamov A."/>
            <person name="Wisecaver J."/>
            <person name="Long T.M."/>
            <person name="Aerts A.L."/>
            <person name="Barry K."/>
            <person name="Choi C."/>
            <person name="Clum A."/>
            <person name="Coughlan A.Y."/>
            <person name="Deshpande S."/>
            <person name="Douglass A.P."/>
            <person name="Hanson S.J."/>
            <person name="Klenk H.-P."/>
            <person name="Labutti K."/>
            <person name="Lapidus A."/>
            <person name="Lindquist E."/>
            <person name="Lipzen A."/>
            <person name="Meier-Kolthoff J.P."/>
            <person name="Ohm R.A."/>
            <person name="Otillar R.P."/>
            <person name="Pangilinan J."/>
            <person name="Peng Y."/>
            <person name="Rokas A."/>
            <person name="Rosa C.A."/>
            <person name="Scheuner C."/>
            <person name="Sibirny A.A."/>
            <person name="Slot J.C."/>
            <person name="Stielow J.B."/>
            <person name="Sun H."/>
            <person name="Kurtzman C.P."/>
            <person name="Blackwell M."/>
            <person name="Grigoriev I.V."/>
            <person name="Jeffries T.W."/>
        </authorList>
    </citation>
    <scope>NUCLEOTIDE SEQUENCE [LARGE SCALE GENOMIC DNA]</scope>
    <source>
        <strain evidence="6">NRRL YB-2248</strain>
    </source>
</reference>
<dbReference type="GO" id="GO:0005524">
    <property type="term" value="F:ATP binding"/>
    <property type="evidence" value="ECO:0007669"/>
    <property type="project" value="InterPro"/>
</dbReference>
<sequence>MSIKRIPPHEATSITSSSSIFSPVSVIKELIDNAIDALKSVQLPQIYIEVDLVSGGLQHILVRDNGSGVEKQDRPMMCLNCTTSKITSWEELQNNGIETCGFRGEALFFICQLSGSLQIITKTATDEIAECWNVNNKGLPIGSSQKVSARQGTSISVKNLFSSTPVRKSFLKKQSKKTIDGILDLIYAYSITYRDIRFHLKFVKVSPMGQITTEGIDQIFINNLPAIKILNNILKLRQNSTFFEINDSLKTETSFEIRLNAILPRMRAQDELLPKKTLKILSVNDRPLNTKLTLGKTITKMMNDIYSSNKLFAPTIWVLKINIPFEKVDVNIEPEKSDVMIVELDQLIQSLKSLLNKYVMEQHDIGLEPVTEENEPVNHDRDVIVLDRTTDNSVFSPDEKEITVHDETMDDDAFSNILQDKVKQKRDVAIDYLRGLVPTSITNLLSEQSTNNNDKDNDNDNDNANDDDDLLELADPEQPVVSMNHTGSVSHLEKSPALRITNPTVDSTDKDWSFSMSNTNGLSSEPDIPDRNSSSSIGHKDIDNTADISISNPWTISKMANQMRQMKKSTQKSNQSAIPTPETTLIDLNSSIEIPKLASKVVSKTPQTSKPLTQVPVQKGLQFKVLPSVADMSQRTEGDEVEVNYTINENISKRQKVLMFEQEWIKRKRNPSLLLLEGYLDFYRKVDGLVEHDTVDDLKINKTHGGWCKIG</sequence>
<dbReference type="GO" id="GO:0016887">
    <property type="term" value="F:ATP hydrolysis activity"/>
    <property type="evidence" value="ECO:0007669"/>
    <property type="project" value="InterPro"/>
</dbReference>
<dbReference type="Pfam" id="PF01119">
    <property type="entry name" value="DNA_mis_repair"/>
    <property type="match status" value="1"/>
</dbReference>
<feature type="domain" description="DNA mismatch repair protein S5" evidence="4">
    <location>
        <begin position="230"/>
        <end position="360"/>
    </location>
</feature>
<dbReference type="EMBL" id="KV453856">
    <property type="protein sequence ID" value="ODV84455.1"/>
    <property type="molecule type" value="Genomic_DNA"/>
</dbReference>
<gene>
    <name evidence="5" type="ORF">CANARDRAFT_29003</name>
</gene>
<organism evidence="5 6">
    <name type="scientific">[Candida] arabinofermentans NRRL YB-2248</name>
    <dbReference type="NCBI Taxonomy" id="983967"/>
    <lineage>
        <taxon>Eukaryota</taxon>
        <taxon>Fungi</taxon>
        <taxon>Dikarya</taxon>
        <taxon>Ascomycota</taxon>
        <taxon>Saccharomycotina</taxon>
        <taxon>Pichiomycetes</taxon>
        <taxon>Pichiales</taxon>
        <taxon>Pichiaceae</taxon>
        <taxon>Ogataea</taxon>
        <taxon>Ogataea/Candida clade</taxon>
    </lineage>
</organism>
<dbReference type="InterPro" id="IPR014721">
    <property type="entry name" value="Ribsml_uS5_D2-typ_fold_subgr"/>
</dbReference>
<feature type="compositionally biased region" description="Polar residues" evidence="3">
    <location>
        <begin position="514"/>
        <end position="523"/>
    </location>
</feature>
<dbReference type="InterPro" id="IPR013507">
    <property type="entry name" value="DNA_mismatch_S5_2-like"/>
</dbReference>
<dbReference type="GO" id="GO:0032389">
    <property type="term" value="C:MutLalpha complex"/>
    <property type="evidence" value="ECO:0007669"/>
    <property type="project" value="TreeGrafter"/>
</dbReference>
<evidence type="ECO:0000259" key="4">
    <source>
        <dbReference type="SMART" id="SM01340"/>
    </source>
</evidence>
<comment type="similarity">
    <text evidence="1">Belongs to the DNA mismatch repair MutL/HexB family.</text>
</comment>
<feature type="non-terminal residue" evidence="5">
    <location>
        <position position="1"/>
    </location>
</feature>
<evidence type="ECO:0000256" key="1">
    <source>
        <dbReference type="ARBA" id="ARBA00006082"/>
    </source>
</evidence>
<dbReference type="InterPro" id="IPR002099">
    <property type="entry name" value="MutL/Mlh/PMS"/>
</dbReference>